<reference evidence="1 2" key="1">
    <citation type="journal article" date="2013" name="BMC Genomics">
        <title>Reconstruction of the lipid metabolism for the microalga Monoraphidium neglectum from its genome sequence reveals characteristics suitable for biofuel production.</title>
        <authorList>
            <person name="Bogen C."/>
            <person name="Al-Dilaimi A."/>
            <person name="Albersmeier A."/>
            <person name="Wichmann J."/>
            <person name="Grundmann M."/>
            <person name="Rupp O."/>
            <person name="Lauersen K.J."/>
            <person name="Blifernez-Klassen O."/>
            <person name="Kalinowski J."/>
            <person name="Goesmann A."/>
            <person name="Mussgnug J.H."/>
            <person name="Kruse O."/>
        </authorList>
    </citation>
    <scope>NUCLEOTIDE SEQUENCE [LARGE SCALE GENOMIC DNA]</scope>
    <source>
        <strain evidence="1 2">SAG 48.87</strain>
    </source>
</reference>
<keyword evidence="2" id="KW-1185">Reference proteome</keyword>
<protein>
    <submittedName>
        <fullName evidence="1">Uncharacterized protein</fullName>
    </submittedName>
</protein>
<dbReference type="RefSeq" id="XP_013891431.1">
    <property type="nucleotide sequence ID" value="XM_014035977.1"/>
</dbReference>
<dbReference type="EMBL" id="KK105646">
    <property type="protein sequence ID" value="KIY92411.1"/>
    <property type="molecule type" value="Genomic_DNA"/>
</dbReference>
<dbReference type="KEGG" id="mng:MNEG_15552"/>
<dbReference type="GeneID" id="25733225"/>
<feature type="non-terminal residue" evidence="1">
    <location>
        <position position="1"/>
    </location>
</feature>
<evidence type="ECO:0000313" key="2">
    <source>
        <dbReference type="Proteomes" id="UP000054498"/>
    </source>
</evidence>
<evidence type="ECO:0000313" key="1">
    <source>
        <dbReference type="EMBL" id="KIY92411.1"/>
    </source>
</evidence>
<organism evidence="1 2">
    <name type="scientific">Monoraphidium neglectum</name>
    <dbReference type="NCBI Taxonomy" id="145388"/>
    <lineage>
        <taxon>Eukaryota</taxon>
        <taxon>Viridiplantae</taxon>
        <taxon>Chlorophyta</taxon>
        <taxon>core chlorophytes</taxon>
        <taxon>Chlorophyceae</taxon>
        <taxon>CS clade</taxon>
        <taxon>Sphaeropleales</taxon>
        <taxon>Selenastraceae</taxon>
        <taxon>Monoraphidium</taxon>
    </lineage>
</organism>
<dbReference type="Proteomes" id="UP000054498">
    <property type="component" value="Unassembled WGS sequence"/>
</dbReference>
<feature type="non-terminal residue" evidence="1">
    <location>
        <position position="63"/>
    </location>
</feature>
<accession>A0A0D2LR53</accession>
<sequence>AIFGSEDEPETDTREGAMADAVIEATPFGLPASVVPRPALVDMGMRELREVVMQPALQIAERA</sequence>
<name>A0A0D2LR53_9CHLO</name>
<dbReference type="AlphaFoldDB" id="A0A0D2LR53"/>
<proteinExistence type="predicted"/>
<gene>
    <name evidence="1" type="ORF">MNEG_15552</name>
</gene>